<name>A0AAV4X9B0_CAEEX</name>
<accession>A0AAV4X9B0</accession>
<dbReference type="EMBL" id="BPLR01017398">
    <property type="protein sequence ID" value="GIY91273.1"/>
    <property type="molecule type" value="Genomic_DNA"/>
</dbReference>
<sequence length="106" mass="12202">MTRYLSSQWSDRCTSTMSKIRPDVTNLMFILHIHSKARRPKEMYLDDQSFLCRLPLFSRIVRPISHVDDPAPKSCPIPPVPVHLLDITSGIFFPFSLHSKHKKKGG</sequence>
<proteinExistence type="predicted"/>
<organism evidence="1 2">
    <name type="scientific">Caerostris extrusa</name>
    <name type="common">Bark spider</name>
    <name type="synonym">Caerostris bankana</name>
    <dbReference type="NCBI Taxonomy" id="172846"/>
    <lineage>
        <taxon>Eukaryota</taxon>
        <taxon>Metazoa</taxon>
        <taxon>Ecdysozoa</taxon>
        <taxon>Arthropoda</taxon>
        <taxon>Chelicerata</taxon>
        <taxon>Arachnida</taxon>
        <taxon>Araneae</taxon>
        <taxon>Araneomorphae</taxon>
        <taxon>Entelegynae</taxon>
        <taxon>Araneoidea</taxon>
        <taxon>Araneidae</taxon>
        <taxon>Caerostris</taxon>
    </lineage>
</organism>
<protein>
    <recommendedName>
        <fullName evidence="3">Ycf15</fullName>
    </recommendedName>
</protein>
<keyword evidence="2" id="KW-1185">Reference proteome</keyword>
<gene>
    <name evidence="1" type="ORF">CEXT_500921</name>
</gene>
<comment type="caution">
    <text evidence="1">The sequence shown here is derived from an EMBL/GenBank/DDBJ whole genome shotgun (WGS) entry which is preliminary data.</text>
</comment>
<evidence type="ECO:0000313" key="2">
    <source>
        <dbReference type="Proteomes" id="UP001054945"/>
    </source>
</evidence>
<evidence type="ECO:0000313" key="1">
    <source>
        <dbReference type="EMBL" id="GIY91273.1"/>
    </source>
</evidence>
<dbReference type="AlphaFoldDB" id="A0AAV4X9B0"/>
<dbReference type="Proteomes" id="UP001054945">
    <property type="component" value="Unassembled WGS sequence"/>
</dbReference>
<evidence type="ECO:0008006" key="3">
    <source>
        <dbReference type="Google" id="ProtNLM"/>
    </source>
</evidence>
<reference evidence="1 2" key="1">
    <citation type="submission" date="2021-06" db="EMBL/GenBank/DDBJ databases">
        <title>Caerostris extrusa draft genome.</title>
        <authorList>
            <person name="Kono N."/>
            <person name="Arakawa K."/>
        </authorList>
    </citation>
    <scope>NUCLEOTIDE SEQUENCE [LARGE SCALE GENOMIC DNA]</scope>
</reference>